<dbReference type="InterPro" id="IPR013783">
    <property type="entry name" value="Ig-like_fold"/>
</dbReference>
<dbReference type="InterPro" id="IPR030995">
    <property type="entry name" value="SoxZ"/>
</dbReference>
<evidence type="ECO:0000259" key="1">
    <source>
        <dbReference type="Pfam" id="PF08770"/>
    </source>
</evidence>
<evidence type="ECO:0000313" key="2">
    <source>
        <dbReference type="EMBL" id="EXI68226.1"/>
    </source>
</evidence>
<dbReference type="PATRIC" id="fig|1454001.3.peg.1497"/>
<dbReference type="InterPro" id="IPR014756">
    <property type="entry name" value="Ig_E-set"/>
</dbReference>
<dbReference type="SUPFAM" id="SSF81296">
    <property type="entry name" value="E set domains"/>
    <property type="match status" value="1"/>
</dbReference>
<keyword evidence="3" id="KW-1185">Reference proteome</keyword>
<dbReference type="Pfam" id="PF08770">
    <property type="entry name" value="SoxZ"/>
    <property type="match status" value="1"/>
</dbReference>
<feature type="domain" description="Sulphur oxidation protein SoxZ" evidence="1">
    <location>
        <begin position="7"/>
        <end position="100"/>
    </location>
</feature>
<dbReference type="Gene3D" id="2.60.40.10">
    <property type="entry name" value="Immunoglobulins"/>
    <property type="match status" value="1"/>
</dbReference>
<accession>A0A011N053</accession>
<dbReference type="EMBL" id="JFAX01000006">
    <property type="protein sequence ID" value="EXI68226.1"/>
    <property type="molecule type" value="Genomic_DNA"/>
</dbReference>
<name>A0A011N053_9PROT</name>
<protein>
    <submittedName>
        <fullName evidence="2">Secreted protein</fullName>
    </submittedName>
</protein>
<comment type="caution">
    <text evidence="2">The sequence shown here is derived from an EMBL/GenBank/DDBJ whole genome shotgun (WGS) entry which is preliminary data.</text>
</comment>
<dbReference type="NCBIfam" id="TIGR04490">
    <property type="entry name" value="SoxZ_true"/>
    <property type="match status" value="1"/>
</dbReference>
<sequence>MGEAIRIRASLQGELTEIRFLMPHPMETGQRKEAGGGQLIPAHFIQSFSLTANGALLVGGQLNTAISRNPLFSFYARGLKAGDRIAVEWIDSRGDRRRDEVIIAAP</sequence>
<dbReference type="InterPro" id="IPR014880">
    <property type="entry name" value="SoxZ_dom"/>
</dbReference>
<gene>
    <name evidence="2" type="ORF">AW08_01444</name>
</gene>
<organism evidence="2 3">
    <name type="scientific">Candidatus Accumulibacter adjunctus</name>
    <dbReference type="NCBI Taxonomy" id="1454001"/>
    <lineage>
        <taxon>Bacteria</taxon>
        <taxon>Pseudomonadati</taxon>
        <taxon>Pseudomonadota</taxon>
        <taxon>Betaproteobacteria</taxon>
        <taxon>Candidatus Accumulibacter</taxon>
    </lineage>
</organism>
<proteinExistence type="predicted"/>
<dbReference type="Proteomes" id="UP000020218">
    <property type="component" value="Unassembled WGS sequence"/>
</dbReference>
<dbReference type="AlphaFoldDB" id="A0A011N053"/>
<evidence type="ECO:0000313" key="3">
    <source>
        <dbReference type="Proteomes" id="UP000020218"/>
    </source>
</evidence>
<reference evidence="2" key="1">
    <citation type="submission" date="2014-02" db="EMBL/GenBank/DDBJ databases">
        <title>Expanding our view of genomic diversity in Candidatus Accumulibacter clades.</title>
        <authorList>
            <person name="Skennerton C.T."/>
            <person name="Barr J.J."/>
            <person name="Slater F.R."/>
            <person name="Bond P.L."/>
            <person name="Tyson G.W."/>
        </authorList>
    </citation>
    <scope>NUCLEOTIDE SEQUENCE [LARGE SCALE GENOMIC DNA]</scope>
</reference>
<dbReference type="STRING" id="1454001.AW08_01444"/>